<evidence type="ECO:0000256" key="9">
    <source>
        <dbReference type="ARBA" id="ARBA00022763"/>
    </source>
</evidence>
<dbReference type="NCBIfam" id="NF002677">
    <property type="entry name" value="PRK02406.1"/>
    <property type="match status" value="1"/>
</dbReference>
<accession>A0A853IHV9</accession>
<dbReference type="GO" id="GO:0003684">
    <property type="term" value="F:damaged DNA binding"/>
    <property type="evidence" value="ECO:0007669"/>
    <property type="project" value="InterPro"/>
</dbReference>
<keyword evidence="9 15" id="KW-0227">DNA damage</keyword>
<keyword evidence="4 15" id="KW-0963">Cytoplasm</keyword>
<keyword evidence="10 15" id="KW-0460">Magnesium</keyword>
<name>A0A853IHV9_9GAMM</name>
<comment type="cofactor">
    <cofactor evidence="15">
        <name>Mg(2+)</name>
        <dbReference type="ChEBI" id="CHEBI:18420"/>
    </cofactor>
    <text evidence="15">Binds 2 magnesium ions per subunit.</text>
</comment>
<dbReference type="InterPro" id="IPR036775">
    <property type="entry name" value="DNA_pol_Y-fam_lit_finger_sf"/>
</dbReference>
<organism evidence="17 18">
    <name type="scientific">Spartinivicinus marinus</name>
    <dbReference type="NCBI Taxonomy" id="2994442"/>
    <lineage>
        <taxon>Bacteria</taxon>
        <taxon>Pseudomonadati</taxon>
        <taxon>Pseudomonadota</taxon>
        <taxon>Gammaproteobacteria</taxon>
        <taxon>Oceanospirillales</taxon>
        <taxon>Zooshikellaceae</taxon>
        <taxon>Spartinivicinus</taxon>
    </lineage>
</organism>
<dbReference type="Pfam" id="PF21999">
    <property type="entry name" value="IMS_HHH_1"/>
    <property type="match status" value="1"/>
</dbReference>
<dbReference type="InterPro" id="IPR043128">
    <property type="entry name" value="Rev_trsase/Diguanyl_cyclase"/>
</dbReference>
<dbReference type="SUPFAM" id="SSF100879">
    <property type="entry name" value="Lesion bypass DNA polymerase (Y-family), little finger domain"/>
    <property type="match status" value="1"/>
</dbReference>
<keyword evidence="11 15" id="KW-0239">DNA-directed DNA polymerase</keyword>
<keyword evidence="5 15" id="KW-0808">Transferase</keyword>
<protein>
    <recommendedName>
        <fullName evidence="15">DNA polymerase IV</fullName>
        <shortName evidence="15">Pol IV</shortName>
        <ecNumber evidence="15">2.7.7.7</ecNumber>
    </recommendedName>
</protein>
<dbReference type="EC" id="2.7.7.7" evidence="15"/>
<evidence type="ECO:0000256" key="6">
    <source>
        <dbReference type="ARBA" id="ARBA00022695"/>
    </source>
</evidence>
<dbReference type="HAMAP" id="MF_01113">
    <property type="entry name" value="DNApol_IV"/>
    <property type="match status" value="1"/>
</dbReference>
<evidence type="ECO:0000259" key="16">
    <source>
        <dbReference type="PROSITE" id="PS50173"/>
    </source>
</evidence>
<dbReference type="InterPro" id="IPR001126">
    <property type="entry name" value="UmuC"/>
</dbReference>
<evidence type="ECO:0000256" key="4">
    <source>
        <dbReference type="ARBA" id="ARBA00022490"/>
    </source>
</evidence>
<dbReference type="InterPro" id="IPR022880">
    <property type="entry name" value="DNApol_IV"/>
</dbReference>
<keyword evidence="3 15" id="KW-0515">Mutator protein</keyword>
<evidence type="ECO:0000256" key="1">
    <source>
        <dbReference type="ARBA" id="ARBA00004496"/>
    </source>
</evidence>
<feature type="active site" evidence="15">
    <location>
        <position position="110"/>
    </location>
</feature>
<comment type="subcellular location">
    <subcellularLocation>
        <location evidence="1 15">Cytoplasm</location>
    </subcellularLocation>
</comment>
<comment type="caution">
    <text evidence="17">The sequence shown here is derived from an EMBL/GenBank/DDBJ whole genome shotgun (WGS) entry which is preliminary data.</text>
</comment>
<dbReference type="SUPFAM" id="SSF56672">
    <property type="entry name" value="DNA/RNA polymerases"/>
    <property type="match status" value="1"/>
</dbReference>
<dbReference type="PANTHER" id="PTHR11076:SF33">
    <property type="entry name" value="DNA POLYMERASE KAPPA"/>
    <property type="match status" value="1"/>
</dbReference>
<dbReference type="Gene3D" id="3.30.70.270">
    <property type="match status" value="1"/>
</dbReference>
<evidence type="ECO:0000256" key="11">
    <source>
        <dbReference type="ARBA" id="ARBA00022932"/>
    </source>
</evidence>
<dbReference type="Proteomes" id="UP000569732">
    <property type="component" value="Unassembled WGS sequence"/>
</dbReference>
<dbReference type="GO" id="GO:0006261">
    <property type="term" value="P:DNA-templated DNA replication"/>
    <property type="evidence" value="ECO:0007669"/>
    <property type="project" value="UniProtKB-UniRule"/>
</dbReference>
<keyword evidence="13 15" id="KW-0234">DNA repair</keyword>
<evidence type="ECO:0000256" key="13">
    <source>
        <dbReference type="ARBA" id="ARBA00023204"/>
    </source>
</evidence>
<keyword evidence="18" id="KW-1185">Reference proteome</keyword>
<dbReference type="GO" id="GO:0042276">
    <property type="term" value="P:error-prone translesion synthesis"/>
    <property type="evidence" value="ECO:0007669"/>
    <property type="project" value="TreeGrafter"/>
</dbReference>
<dbReference type="AlphaFoldDB" id="A0A853IHV9"/>
<dbReference type="CDD" id="cd03586">
    <property type="entry name" value="PolY_Pol_IV_kappa"/>
    <property type="match status" value="1"/>
</dbReference>
<comment type="subunit">
    <text evidence="15">Monomer.</text>
</comment>
<dbReference type="Gene3D" id="1.10.150.20">
    <property type="entry name" value="5' to 3' exonuclease, C-terminal subdomain"/>
    <property type="match status" value="1"/>
</dbReference>
<evidence type="ECO:0000256" key="2">
    <source>
        <dbReference type="ARBA" id="ARBA00010945"/>
    </source>
</evidence>
<evidence type="ECO:0000256" key="14">
    <source>
        <dbReference type="ARBA" id="ARBA00049244"/>
    </source>
</evidence>
<dbReference type="FunFam" id="1.10.150.20:FF:000019">
    <property type="entry name" value="DNA polymerase IV"/>
    <property type="match status" value="1"/>
</dbReference>
<feature type="binding site" evidence="15">
    <location>
        <position position="109"/>
    </location>
    <ligand>
        <name>Mg(2+)</name>
        <dbReference type="ChEBI" id="CHEBI:18420"/>
    </ligand>
</feature>
<feature type="site" description="Substrate discrimination" evidence="15">
    <location>
        <position position="19"/>
    </location>
</feature>
<proteinExistence type="inferred from homology"/>
<dbReference type="PANTHER" id="PTHR11076">
    <property type="entry name" value="DNA REPAIR POLYMERASE UMUC / TRANSFERASE FAMILY MEMBER"/>
    <property type="match status" value="1"/>
</dbReference>
<dbReference type="Pfam" id="PF11799">
    <property type="entry name" value="IMS_C"/>
    <property type="match status" value="1"/>
</dbReference>
<dbReference type="Gene3D" id="3.30.1490.100">
    <property type="entry name" value="DNA polymerase, Y-family, little finger domain"/>
    <property type="match status" value="1"/>
</dbReference>
<keyword evidence="12 15" id="KW-0238">DNA-binding</keyword>
<dbReference type="EMBL" id="JACCKB010000022">
    <property type="protein sequence ID" value="NYZ67176.1"/>
    <property type="molecule type" value="Genomic_DNA"/>
</dbReference>
<gene>
    <name evidence="15 17" type="primary">dinB</name>
    <name evidence="17" type="ORF">H0A36_14255</name>
</gene>
<feature type="binding site" evidence="15">
    <location>
        <position position="14"/>
    </location>
    <ligand>
        <name>Mg(2+)</name>
        <dbReference type="ChEBI" id="CHEBI:18420"/>
    </ligand>
</feature>
<evidence type="ECO:0000256" key="3">
    <source>
        <dbReference type="ARBA" id="ARBA00022457"/>
    </source>
</evidence>
<evidence type="ECO:0000313" key="18">
    <source>
        <dbReference type="Proteomes" id="UP000569732"/>
    </source>
</evidence>
<evidence type="ECO:0000256" key="7">
    <source>
        <dbReference type="ARBA" id="ARBA00022705"/>
    </source>
</evidence>
<dbReference type="PROSITE" id="PS50173">
    <property type="entry name" value="UMUC"/>
    <property type="match status" value="1"/>
</dbReference>
<sequence length="372" mass="41485">MVTSVVQRKIIHLDCDCFFAAIEVRDNPRLTGKPVAVGGAPEKRGVIATCNYEARQYGVRSAIASAYAKKLCPELIIINPRMSYYREISCSIQTIFHEYTDLVEPLSLDEAFLDVSNSTYCKGSATLIAEEIRQRVYDTQHITISAGVAPNKFLAKIASDWRKPNGLFVIAPNQVAEFVLKLPVNKIYGVGKVTAAKLKAMGIATCGDLQQFSLDTLINKFGIFGERLYELAQGIDHRQVQSIRRRKSLSVEHTYPDDLGDWSAIQIHIPTLLADLEVRLAPKLGEGYAISKRLVKIKFHDFTQTTLAEACQPQSIQEVLTVDDYKRLFSSAFQRGKKPVRLLGVGVGLMDLYERNPVEQLELFPGGTSDKQ</sequence>
<dbReference type="InterPro" id="IPR053848">
    <property type="entry name" value="IMS_HHH_1"/>
</dbReference>
<keyword evidence="8 15" id="KW-0479">Metal-binding</keyword>
<dbReference type="Pfam" id="PF00817">
    <property type="entry name" value="IMS"/>
    <property type="match status" value="1"/>
</dbReference>
<dbReference type="InterPro" id="IPR017961">
    <property type="entry name" value="DNA_pol_Y-fam_little_finger"/>
</dbReference>
<dbReference type="GO" id="GO:0009432">
    <property type="term" value="P:SOS response"/>
    <property type="evidence" value="ECO:0007669"/>
    <property type="project" value="TreeGrafter"/>
</dbReference>
<dbReference type="GO" id="GO:0003887">
    <property type="term" value="F:DNA-directed DNA polymerase activity"/>
    <property type="evidence" value="ECO:0007669"/>
    <property type="project" value="UniProtKB-UniRule"/>
</dbReference>
<evidence type="ECO:0000313" key="17">
    <source>
        <dbReference type="EMBL" id="NYZ67176.1"/>
    </source>
</evidence>
<reference evidence="17 18" key="1">
    <citation type="submission" date="2020-07" db="EMBL/GenBank/DDBJ databases">
        <title>Endozoicomonas sp. nov., isolated from sediment.</title>
        <authorList>
            <person name="Gu T."/>
        </authorList>
    </citation>
    <scope>NUCLEOTIDE SEQUENCE [LARGE SCALE GENOMIC DNA]</scope>
    <source>
        <strain evidence="17 18">SM1973</strain>
    </source>
</reference>
<evidence type="ECO:0000256" key="15">
    <source>
        <dbReference type="HAMAP-Rule" id="MF_01113"/>
    </source>
</evidence>
<evidence type="ECO:0000256" key="8">
    <source>
        <dbReference type="ARBA" id="ARBA00022723"/>
    </source>
</evidence>
<dbReference type="InterPro" id="IPR050116">
    <property type="entry name" value="DNA_polymerase-Y"/>
</dbReference>
<keyword evidence="7 15" id="KW-0235">DNA replication</keyword>
<comment type="similarity">
    <text evidence="2 15">Belongs to the DNA polymerase type-Y family.</text>
</comment>
<evidence type="ECO:0000256" key="10">
    <source>
        <dbReference type="ARBA" id="ARBA00022842"/>
    </source>
</evidence>
<evidence type="ECO:0000256" key="12">
    <source>
        <dbReference type="ARBA" id="ARBA00023125"/>
    </source>
</evidence>
<dbReference type="GO" id="GO:0005829">
    <property type="term" value="C:cytosol"/>
    <property type="evidence" value="ECO:0007669"/>
    <property type="project" value="TreeGrafter"/>
</dbReference>
<evidence type="ECO:0000256" key="5">
    <source>
        <dbReference type="ARBA" id="ARBA00022679"/>
    </source>
</evidence>
<dbReference type="GO" id="GO:0006281">
    <property type="term" value="P:DNA repair"/>
    <property type="evidence" value="ECO:0007669"/>
    <property type="project" value="UniProtKB-UniRule"/>
</dbReference>
<comment type="catalytic activity">
    <reaction evidence="14 15">
        <text>DNA(n) + a 2'-deoxyribonucleoside 5'-triphosphate = DNA(n+1) + diphosphate</text>
        <dbReference type="Rhea" id="RHEA:22508"/>
        <dbReference type="Rhea" id="RHEA-COMP:17339"/>
        <dbReference type="Rhea" id="RHEA-COMP:17340"/>
        <dbReference type="ChEBI" id="CHEBI:33019"/>
        <dbReference type="ChEBI" id="CHEBI:61560"/>
        <dbReference type="ChEBI" id="CHEBI:173112"/>
        <dbReference type="EC" id="2.7.7.7"/>
    </reaction>
</comment>
<keyword evidence="6 15" id="KW-0548">Nucleotidyltransferase</keyword>
<comment type="function">
    <text evidence="15">Poorly processive, error-prone DNA polymerase involved in untargeted mutagenesis. Copies undamaged DNA at stalled replication forks, which arise in vivo from mismatched or misaligned primer ends. These misaligned primers can be extended by PolIV. Exhibits no 3'-5' exonuclease (proofreading) activity. May be involved in translesional synthesis, in conjunction with the beta clamp from PolIII.</text>
</comment>
<dbReference type="InterPro" id="IPR043502">
    <property type="entry name" value="DNA/RNA_pol_sf"/>
</dbReference>
<dbReference type="FunFam" id="3.40.1170.60:FF:000001">
    <property type="entry name" value="DNA polymerase IV"/>
    <property type="match status" value="1"/>
</dbReference>
<dbReference type="Gene3D" id="3.40.1170.60">
    <property type="match status" value="1"/>
</dbReference>
<dbReference type="GO" id="GO:0000287">
    <property type="term" value="F:magnesium ion binding"/>
    <property type="evidence" value="ECO:0007669"/>
    <property type="project" value="UniProtKB-UniRule"/>
</dbReference>
<feature type="domain" description="UmuC" evidence="16">
    <location>
        <begin position="10"/>
        <end position="191"/>
    </location>
</feature>